<dbReference type="Pfam" id="PF13442">
    <property type="entry name" value="Cytochrome_CBB3"/>
    <property type="match status" value="1"/>
</dbReference>
<protein>
    <submittedName>
        <fullName evidence="6">PQQ-dependent sugar dehydrogenase</fullName>
    </submittedName>
</protein>
<dbReference type="PROSITE" id="PS51007">
    <property type="entry name" value="CYTC"/>
    <property type="match status" value="1"/>
</dbReference>
<keyword evidence="3 4" id="KW-0408">Iron</keyword>
<reference evidence="7" key="1">
    <citation type="journal article" date="2019" name="Int. J. Syst. Evol. Microbiol.">
        <title>The Global Catalogue of Microorganisms (GCM) 10K type strain sequencing project: providing services to taxonomists for standard genome sequencing and annotation.</title>
        <authorList>
            <consortium name="The Broad Institute Genomics Platform"/>
            <consortium name="The Broad Institute Genome Sequencing Center for Infectious Disease"/>
            <person name="Wu L."/>
            <person name="Ma J."/>
        </authorList>
    </citation>
    <scope>NUCLEOTIDE SEQUENCE [LARGE SCALE GENOMIC DNA]</scope>
    <source>
        <strain evidence="7">CGMCC 4.7466</strain>
    </source>
</reference>
<dbReference type="PANTHER" id="PTHR19328">
    <property type="entry name" value="HEDGEHOG-INTERACTING PROTEIN"/>
    <property type="match status" value="1"/>
</dbReference>
<name>A0ABV9T0F5_9BACT</name>
<dbReference type="PANTHER" id="PTHR19328:SF75">
    <property type="entry name" value="ALDOSE SUGAR DEHYDROGENASE YLII"/>
    <property type="match status" value="1"/>
</dbReference>
<evidence type="ECO:0000313" key="6">
    <source>
        <dbReference type="EMBL" id="MFC4872068.1"/>
    </source>
</evidence>
<keyword evidence="7" id="KW-1185">Reference proteome</keyword>
<sequence length="502" mass="55464">MATISTETNGKNQPVVQMSRLRGITPFIIKRTAAIFVLGVLFSICMESFAQSGERVYQTYCGGCHGTDLDGTAAGSSLLEPTLKHGHDRNSILHNIRNGILGTTMVSWESALTEADIEAVTDYILNARKAPDEVKPVEKALTFNTQDYKLKIEKVVTEGLEAPWGIEFVDADRALVTGNKGEVYWVINGKAGPEKITGLPQVYAYDMYGGMMDLALGPDYSKNGWVYFAFSHTPTGTSDKNAPGMTNVVRGKIKDNQWVKQETLFEAPDSILVEGGMRWGSRLLFDKEGYLYFSIGDMQQAIQSGNNPQLPHRAEGKIFRIHPDGSIPKDNPHFGKDGTLQGIYAWGTRNVQGIAQHPVTGEIYFTDHGPKGGDEVNRLKKGGNYGWPVITYGVNYDGSTITHLTHEEGMEQPLTYWDPSIAVCAAQFVTGNKYPKWQNNLLVTALKDEEIRRLVVDGDQILSQEVILKGHGRVRDVKIGPDGYLYVLTNSPDALLRITPMD</sequence>
<evidence type="ECO:0000259" key="5">
    <source>
        <dbReference type="PROSITE" id="PS51007"/>
    </source>
</evidence>
<keyword evidence="1 4" id="KW-0349">Heme</keyword>
<dbReference type="RefSeq" id="WP_377064139.1">
    <property type="nucleotide sequence ID" value="NZ_JBHSJJ010000005.1"/>
</dbReference>
<evidence type="ECO:0000256" key="3">
    <source>
        <dbReference type="ARBA" id="ARBA00023004"/>
    </source>
</evidence>
<comment type="caution">
    <text evidence="6">The sequence shown here is derived from an EMBL/GenBank/DDBJ whole genome shotgun (WGS) entry which is preliminary data.</text>
</comment>
<dbReference type="EMBL" id="JBHSJJ010000005">
    <property type="protein sequence ID" value="MFC4872068.1"/>
    <property type="molecule type" value="Genomic_DNA"/>
</dbReference>
<dbReference type="InterPro" id="IPR012938">
    <property type="entry name" value="Glc/Sorbosone_DH"/>
</dbReference>
<dbReference type="Pfam" id="PF07995">
    <property type="entry name" value="GSDH"/>
    <property type="match status" value="1"/>
</dbReference>
<dbReference type="Gene3D" id="1.10.760.10">
    <property type="entry name" value="Cytochrome c-like domain"/>
    <property type="match status" value="1"/>
</dbReference>
<dbReference type="InterPro" id="IPR011042">
    <property type="entry name" value="6-blade_b-propeller_TolB-like"/>
</dbReference>
<keyword evidence="2 4" id="KW-0479">Metal-binding</keyword>
<accession>A0ABV9T0F5</accession>
<dbReference type="Gene3D" id="2.120.10.30">
    <property type="entry name" value="TolB, C-terminal domain"/>
    <property type="match status" value="1"/>
</dbReference>
<proteinExistence type="predicted"/>
<dbReference type="InterPro" id="IPR009056">
    <property type="entry name" value="Cyt_c-like_dom"/>
</dbReference>
<organism evidence="6 7">
    <name type="scientific">Negadavirga shengliensis</name>
    <dbReference type="NCBI Taxonomy" id="1389218"/>
    <lineage>
        <taxon>Bacteria</taxon>
        <taxon>Pseudomonadati</taxon>
        <taxon>Bacteroidota</taxon>
        <taxon>Cytophagia</taxon>
        <taxon>Cytophagales</taxon>
        <taxon>Cyclobacteriaceae</taxon>
        <taxon>Negadavirga</taxon>
    </lineage>
</organism>
<dbReference type="InterPro" id="IPR011041">
    <property type="entry name" value="Quinoprot_gluc/sorb_DH_b-prop"/>
</dbReference>
<evidence type="ECO:0000256" key="1">
    <source>
        <dbReference type="ARBA" id="ARBA00022617"/>
    </source>
</evidence>
<evidence type="ECO:0000256" key="4">
    <source>
        <dbReference type="PROSITE-ProRule" id="PRU00433"/>
    </source>
</evidence>
<dbReference type="SUPFAM" id="SSF50952">
    <property type="entry name" value="Soluble quinoprotein glucose dehydrogenase"/>
    <property type="match status" value="1"/>
</dbReference>
<evidence type="ECO:0000256" key="2">
    <source>
        <dbReference type="ARBA" id="ARBA00022723"/>
    </source>
</evidence>
<dbReference type="InterPro" id="IPR036909">
    <property type="entry name" value="Cyt_c-like_dom_sf"/>
</dbReference>
<evidence type="ECO:0000313" key="7">
    <source>
        <dbReference type="Proteomes" id="UP001595818"/>
    </source>
</evidence>
<gene>
    <name evidence="6" type="ORF">ACFPFU_10235</name>
</gene>
<dbReference type="Proteomes" id="UP001595818">
    <property type="component" value="Unassembled WGS sequence"/>
</dbReference>
<feature type="domain" description="Cytochrome c" evidence="5">
    <location>
        <begin position="48"/>
        <end position="128"/>
    </location>
</feature>
<dbReference type="SUPFAM" id="SSF46626">
    <property type="entry name" value="Cytochrome c"/>
    <property type="match status" value="1"/>
</dbReference>